<proteinExistence type="predicted"/>
<keyword evidence="1" id="KW-0812">Transmembrane</keyword>
<dbReference type="Proteomes" id="UP000177197">
    <property type="component" value="Unassembled WGS sequence"/>
</dbReference>
<keyword evidence="1" id="KW-0472">Membrane</keyword>
<comment type="caution">
    <text evidence="2">The sequence shown here is derived from an EMBL/GenBank/DDBJ whole genome shotgun (WGS) entry which is preliminary data.</text>
</comment>
<evidence type="ECO:0000313" key="3">
    <source>
        <dbReference type="Proteomes" id="UP000177197"/>
    </source>
</evidence>
<reference evidence="2 3" key="1">
    <citation type="journal article" date="2016" name="Nat. Commun.">
        <title>Thousands of microbial genomes shed light on interconnected biogeochemical processes in an aquifer system.</title>
        <authorList>
            <person name="Anantharaman K."/>
            <person name="Brown C.T."/>
            <person name="Hug L.A."/>
            <person name="Sharon I."/>
            <person name="Castelle C.J."/>
            <person name="Probst A.J."/>
            <person name="Thomas B.C."/>
            <person name="Singh A."/>
            <person name="Wilkins M.J."/>
            <person name="Karaoz U."/>
            <person name="Brodie E.L."/>
            <person name="Williams K.H."/>
            <person name="Hubbard S.S."/>
            <person name="Banfield J.F."/>
        </authorList>
    </citation>
    <scope>NUCLEOTIDE SEQUENCE [LARGE SCALE GENOMIC DNA]</scope>
</reference>
<accession>A0A1F5CB02</accession>
<evidence type="ECO:0000256" key="1">
    <source>
        <dbReference type="SAM" id="Phobius"/>
    </source>
</evidence>
<dbReference type="EMBL" id="MEYV01000013">
    <property type="protein sequence ID" value="OGD40056.1"/>
    <property type="molecule type" value="Genomic_DNA"/>
</dbReference>
<dbReference type="AlphaFoldDB" id="A0A1F5CB02"/>
<protein>
    <submittedName>
        <fullName evidence="2">Uncharacterized protein</fullName>
    </submittedName>
</protein>
<sequence>MLNHSMTRLLATFRNPMAVIFSIAAFGLIFGTFFALGRSNKIQIFNRSAAGDSQNYQEILQGLKNQTAVGADIKFQQNLTQNLATKLADLITDGAKENLGNIPPEEALRQVGANQIEKTFNEFIKASKPIVIPVIMNSDLKITGVNSKEAVNNYLADLAIVFNRNFADKAFDQTSDEVLADALKTNDFSKAVAYSQIYDRLFGELKTVWVPSSWLSIHKQWMQIFSLKAQIMAASSQVDNDAIRALIALKTYQNLFDFEDGLRAQIGDLMKKQGIK</sequence>
<feature type="transmembrane region" description="Helical" evidence="1">
    <location>
        <begin position="16"/>
        <end position="37"/>
    </location>
</feature>
<gene>
    <name evidence="2" type="ORF">A3I30_02415</name>
</gene>
<name>A0A1F5CB02_9BACT</name>
<organism evidence="2 3">
    <name type="scientific">Candidatus Azambacteria bacterium RIFCSPLOWO2_02_FULL_44_14</name>
    <dbReference type="NCBI Taxonomy" id="1797306"/>
    <lineage>
        <taxon>Bacteria</taxon>
        <taxon>Candidatus Azamiibacteriota</taxon>
    </lineage>
</organism>
<keyword evidence="1" id="KW-1133">Transmembrane helix</keyword>
<evidence type="ECO:0000313" key="2">
    <source>
        <dbReference type="EMBL" id="OGD40056.1"/>
    </source>
</evidence>